<proteinExistence type="predicted"/>
<keyword evidence="2" id="KW-1185">Reference proteome</keyword>
<organism evidence="1 2">
    <name type="scientific">Trachymyrmex cornetzi</name>
    <dbReference type="NCBI Taxonomy" id="471704"/>
    <lineage>
        <taxon>Eukaryota</taxon>
        <taxon>Metazoa</taxon>
        <taxon>Ecdysozoa</taxon>
        <taxon>Arthropoda</taxon>
        <taxon>Hexapoda</taxon>
        <taxon>Insecta</taxon>
        <taxon>Pterygota</taxon>
        <taxon>Neoptera</taxon>
        <taxon>Endopterygota</taxon>
        <taxon>Hymenoptera</taxon>
        <taxon>Apocrita</taxon>
        <taxon>Aculeata</taxon>
        <taxon>Formicoidea</taxon>
        <taxon>Formicidae</taxon>
        <taxon>Myrmicinae</taxon>
        <taxon>Trachymyrmex</taxon>
    </lineage>
</organism>
<gene>
    <name evidence="1" type="ORF">ALC57_13597</name>
</gene>
<dbReference type="Proteomes" id="UP000078492">
    <property type="component" value="Unassembled WGS sequence"/>
</dbReference>
<reference evidence="1 2" key="1">
    <citation type="submission" date="2015-09" db="EMBL/GenBank/DDBJ databases">
        <title>Trachymyrmex cornetzi WGS genome.</title>
        <authorList>
            <person name="Nygaard S."/>
            <person name="Hu H."/>
            <person name="Boomsma J."/>
            <person name="Zhang G."/>
        </authorList>
    </citation>
    <scope>NUCLEOTIDE SEQUENCE [LARGE SCALE GENOMIC DNA]</scope>
    <source>
        <strain evidence="1">Tcor2-1</strain>
        <tissue evidence="1">Whole body</tissue>
    </source>
</reference>
<sequence>MTVHCERHFSHCWSCPCGYGKETEREKEEKDGEAMMLCGTRHTDDDDDDGDDLCTYVGDKHPPLPPPCIPYTLMNMGYSRLYRDHQATYTRVCVYVIINLDRTSLACYTDEKDADRTGEPQEPAIAGPPEGRCRQMAGRCLQSCPDCRSGRRLYDLVGVSITDQDPWKQ</sequence>
<accession>A0A151IZA8</accession>
<protein>
    <submittedName>
        <fullName evidence="1">Uncharacterized protein</fullName>
    </submittedName>
</protein>
<evidence type="ECO:0000313" key="1">
    <source>
        <dbReference type="EMBL" id="KYN14198.1"/>
    </source>
</evidence>
<name>A0A151IZA8_9HYME</name>
<dbReference type="AlphaFoldDB" id="A0A151IZA8"/>
<dbReference type="EMBL" id="KQ980718">
    <property type="protein sequence ID" value="KYN14198.1"/>
    <property type="molecule type" value="Genomic_DNA"/>
</dbReference>
<evidence type="ECO:0000313" key="2">
    <source>
        <dbReference type="Proteomes" id="UP000078492"/>
    </source>
</evidence>